<name>A0AAP2RB02_9EURY</name>
<evidence type="ECO:0000259" key="2">
    <source>
        <dbReference type="Pfam" id="PF22422"/>
    </source>
</evidence>
<feature type="domain" description="Putative glycogen debranching enzyme N-terminal" evidence="1">
    <location>
        <begin position="23"/>
        <end position="214"/>
    </location>
</feature>
<feature type="domain" description="Mannosylglycerate hydrolase MGH1-like glycoside hydrolase" evidence="2">
    <location>
        <begin position="387"/>
        <end position="603"/>
    </location>
</feature>
<reference evidence="3 4" key="1">
    <citation type="submission" date="2017-11" db="EMBL/GenBank/DDBJ databases">
        <title>Isolation and Characterization of Family Methanocellaceae Species from Potential Methane Hydrate Area Offshore Southwestern Taiwan.</title>
        <authorList>
            <person name="Zhang W.-L."/>
            <person name="Chen W.-C."/>
            <person name="Lai M.-C."/>
            <person name="Chen S.-C."/>
        </authorList>
    </citation>
    <scope>NUCLEOTIDE SEQUENCE [LARGE SCALE GENOMIC DNA]</scope>
    <source>
        <strain evidence="3 4">CWC-04</strain>
    </source>
</reference>
<dbReference type="Gene3D" id="1.50.10.10">
    <property type="match status" value="1"/>
</dbReference>
<dbReference type="EMBL" id="PGCK01000002">
    <property type="protein sequence ID" value="MCD1294063.1"/>
    <property type="molecule type" value="Genomic_DNA"/>
</dbReference>
<dbReference type="Pfam" id="PF14742">
    <property type="entry name" value="GDE_N_bis"/>
    <property type="match status" value="1"/>
</dbReference>
<dbReference type="InterPro" id="IPR012341">
    <property type="entry name" value="6hp_glycosidase-like_sf"/>
</dbReference>
<evidence type="ECO:0000313" key="3">
    <source>
        <dbReference type="EMBL" id="MCD1294063.1"/>
    </source>
</evidence>
<evidence type="ECO:0000259" key="1">
    <source>
        <dbReference type="Pfam" id="PF14742"/>
    </source>
</evidence>
<sequence>MPDRKKVHKWHESSKDILNALVIREENLTLVTLQNGNIPNGHHHGYGLYHKDCRFLNEFVLKINGREPKEILASDDKGYSSITMMTNSESVDCKGRSIDKDTISIRRIREIPEILIERIKIENFNEFEVSLKVTLEFDSDFYDIFTVRGITGEDKGKLVHPAFNGKDLLFSYVGKDEHIRSTRISFSTPPQDIKSGLCTFIVDLSPNESREISLKIKVDDIDKNAPRKEKKVSPEKTLKKIQFSYLNKLEYCSNIQTNNLIFNKIFLRSLLDLRMLHMSSGKYTYHAAGVPWYDALFGRDSIISAIQILPYEHIIARSTLMLLSKFQGRRMDNWTEEEPGKILHELRVGEKSNLNEIPQTPYYGSIDSTPLFLILLSEYIDWTGDIDLYHKLKDNVDAAISWIDRFAMSENGFATYKRRSKMGLDNQGWKDSLNAISHSDGSLARHPVALAEVQGYVYMVKRKFTILFSRIGREDEAARMKREADDMYRKFNELFWMKDKKYYAQAIDDKGVCDVISTNPAQCLWTGIIDKAHSDDLVSRIFEPDMFTGLGIRTLSSKEKRYNPMGYHTGTVWPHDNSIITAGLSKYGYRDEMTTLFSSMYDAAQFYPRYRLPELFGGFNYAEYGIPIKYPVACSPQAWSAGTIPHMLSSSLGFTPDAMDKRLTLNEPYLPPWLETARILNLTIGDSRVDLEFRRVGKSTLVNVIDKKGDVEVNVVY</sequence>
<dbReference type="GO" id="GO:0005975">
    <property type="term" value="P:carbohydrate metabolic process"/>
    <property type="evidence" value="ECO:0007669"/>
    <property type="project" value="InterPro"/>
</dbReference>
<dbReference type="AlphaFoldDB" id="A0AAP2RB02"/>
<accession>A0AAP2RB02</accession>
<protein>
    <submittedName>
        <fullName evidence="3">Amylo-alpha-1,6-glucosidase</fullName>
    </submittedName>
</protein>
<proteinExistence type="predicted"/>
<dbReference type="InterPro" id="IPR032856">
    <property type="entry name" value="GDE_N_bis"/>
</dbReference>
<comment type="caution">
    <text evidence="3">The sequence shown here is derived from an EMBL/GenBank/DDBJ whole genome shotgun (WGS) entry which is preliminary data.</text>
</comment>
<keyword evidence="4" id="KW-1185">Reference proteome</keyword>
<dbReference type="SUPFAM" id="SSF48208">
    <property type="entry name" value="Six-hairpin glycosidases"/>
    <property type="match status" value="1"/>
</dbReference>
<dbReference type="InterPro" id="IPR008928">
    <property type="entry name" value="6-hairpin_glycosidase_sf"/>
</dbReference>
<evidence type="ECO:0000313" key="4">
    <source>
        <dbReference type="Proteomes" id="UP001320159"/>
    </source>
</evidence>
<dbReference type="Proteomes" id="UP001320159">
    <property type="component" value="Unassembled WGS sequence"/>
</dbReference>
<dbReference type="RefSeq" id="WP_230740671.1">
    <property type="nucleotide sequence ID" value="NZ_PGCK01000002.1"/>
</dbReference>
<dbReference type="InterPro" id="IPR054491">
    <property type="entry name" value="MGH1-like_GH"/>
</dbReference>
<dbReference type="Pfam" id="PF22422">
    <property type="entry name" value="MGH1-like_GH"/>
    <property type="match status" value="1"/>
</dbReference>
<gene>
    <name evidence="3" type="ORF">CUJ83_03515</name>
</gene>
<organism evidence="3 4">
    <name type="scientific">Methanooceanicella nereidis</name>
    <dbReference type="NCBI Taxonomy" id="2052831"/>
    <lineage>
        <taxon>Archaea</taxon>
        <taxon>Methanobacteriati</taxon>
        <taxon>Methanobacteriota</taxon>
        <taxon>Stenosarchaea group</taxon>
        <taxon>Methanomicrobia</taxon>
        <taxon>Methanocellales</taxon>
        <taxon>Methanocellaceae</taxon>
        <taxon>Methanooceanicella</taxon>
    </lineage>
</organism>